<evidence type="ECO:0000259" key="1">
    <source>
        <dbReference type="Pfam" id="PF10543"/>
    </source>
</evidence>
<proteinExistence type="predicted"/>
<keyword evidence="3" id="KW-1185">Reference proteome</keyword>
<comment type="caution">
    <text evidence="2">The sequence shown here is derived from an EMBL/GenBank/DDBJ whole genome shotgun (WGS) entry which is preliminary data.</text>
</comment>
<evidence type="ECO:0000313" key="2">
    <source>
        <dbReference type="EMBL" id="MDR7150312.1"/>
    </source>
</evidence>
<sequence>MGADLATLYEVPTKRFNEAVKRNAARFTADFMFQLDTDEWEALRSQFAASNAGRGGRRYRPFAFTEHGAIMAAMILNSARAVEVSTYVVRAFLRLREAAMQHKDLFERLSSLEEKTGALAMLRDTFSRDTRNQLRQV</sequence>
<dbReference type="InterPro" id="IPR018873">
    <property type="entry name" value="KilA-N_DNA-bd_domain"/>
</dbReference>
<dbReference type="EMBL" id="JAVDWU010000004">
    <property type="protein sequence ID" value="MDR7150312.1"/>
    <property type="molecule type" value="Genomic_DNA"/>
</dbReference>
<dbReference type="Pfam" id="PF10543">
    <property type="entry name" value="ORF6N"/>
    <property type="match status" value="1"/>
</dbReference>
<feature type="domain" description="KilA-N DNA-binding" evidence="1">
    <location>
        <begin position="3"/>
        <end position="74"/>
    </location>
</feature>
<organism evidence="2 3">
    <name type="scientific">Hydrogenophaga palleronii</name>
    <dbReference type="NCBI Taxonomy" id="65655"/>
    <lineage>
        <taxon>Bacteria</taxon>
        <taxon>Pseudomonadati</taxon>
        <taxon>Pseudomonadota</taxon>
        <taxon>Betaproteobacteria</taxon>
        <taxon>Burkholderiales</taxon>
        <taxon>Comamonadaceae</taxon>
        <taxon>Hydrogenophaga</taxon>
    </lineage>
</organism>
<reference evidence="2 3" key="1">
    <citation type="submission" date="2023-07" db="EMBL/GenBank/DDBJ databases">
        <title>Sorghum-associated microbial communities from plants grown in Nebraska, USA.</title>
        <authorList>
            <person name="Schachtman D."/>
        </authorList>
    </citation>
    <scope>NUCLEOTIDE SEQUENCE [LARGE SCALE GENOMIC DNA]</scope>
    <source>
        <strain evidence="2 3">4249</strain>
    </source>
</reference>
<name>A0ABU1WLY2_9BURK</name>
<protein>
    <recommendedName>
        <fullName evidence="1">KilA-N DNA-binding domain-containing protein</fullName>
    </recommendedName>
</protein>
<evidence type="ECO:0000313" key="3">
    <source>
        <dbReference type="Proteomes" id="UP001265700"/>
    </source>
</evidence>
<gene>
    <name evidence="2" type="ORF">J2W49_002270</name>
</gene>
<dbReference type="RefSeq" id="WP_310315689.1">
    <property type="nucleotide sequence ID" value="NZ_JAVDWU010000004.1"/>
</dbReference>
<accession>A0ABU1WLY2</accession>
<dbReference type="Proteomes" id="UP001265700">
    <property type="component" value="Unassembled WGS sequence"/>
</dbReference>